<dbReference type="RefSeq" id="WP_129821578.1">
    <property type="nucleotide sequence ID" value="NZ_RCYV01000013.1"/>
</dbReference>
<evidence type="ECO:0000256" key="1">
    <source>
        <dbReference type="ARBA" id="ARBA00007125"/>
    </source>
</evidence>
<dbReference type="InterPro" id="IPR003695">
    <property type="entry name" value="Ppx_GppA_N"/>
</dbReference>
<comment type="similarity">
    <text evidence="1">Belongs to the GppA/Ppx family.</text>
</comment>
<dbReference type="GO" id="GO:0006357">
    <property type="term" value="P:regulation of transcription by RNA polymerase II"/>
    <property type="evidence" value="ECO:0007669"/>
    <property type="project" value="TreeGrafter"/>
</dbReference>
<organism evidence="4">
    <name type="scientific">Turicibacter sanguinis</name>
    <dbReference type="NCBI Taxonomy" id="154288"/>
    <lineage>
        <taxon>Bacteria</taxon>
        <taxon>Bacillati</taxon>
        <taxon>Bacillota</taxon>
        <taxon>Erysipelotrichia</taxon>
        <taxon>Erysipelotrichales</taxon>
        <taxon>Turicibacteraceae</taxon>
        <taxon>Turicibacter</taxon>
    </lineage>
</organism>
<evidence type="ECO:0000259" key="3">
    <source>
        <dbReference type="Pfam" id="PF21447"/>
    </source>
</evidence>
<dbReference type="InterPro" id="IPR048950">
    <property type="entry name" value="Ppx_GppA_C"/>
</dbReference>
<dbReference type="CDD" id="cd24052">
    <property type="entry name" value="ASKHA_NBD_HpPPX-GppA-like"/>
    <property type="match status" value="1"/>
</dbReference>
<dbReference type="Pfam" id="PF02541">
    <property type="entry name" value="Ppx-GppA"/>
    <property type="match status" value="1"/>
</dbReference>
<proteinExistence type="inferred from homology"/>
<dbReference type="Pfam" id="PF21447">
    <property type="entry name" value="Ppx-GppA_III"/>
    <property type="match status" value="1"/>
</dbReference>
<evidence type="ECO:0000259" key="2">
    <source>
        <dbReference type="Pfam" id="PF02541"/>
    </source>
</evidence>
<dbReference type="SUPFAM" id="SSF53067">
    <property type="entry name" value="Actin-like ATPase domain"/>
    <property type="match status" value="2"/>
</dbReference>
<feature type="domain" description="Ppx/GppA phosphatase C-terminal" evidence="3">
    <location>
        <begin position="313"/>
        <end position="442"/>
    </location>
</feature>
<feature type="domain" description="Ppx/GppA phosphatase N-terminal" evidence="2">
    <location>
        <begin position="27"/>
        <end position="302"/>
    </location>
</feature>
<dbReference type="InterPro" id="IPR050273">
    <property type="entry name" value="GppA/Ppx_hydrolase"/>
</dbReference>
<comment type="caution">
    <text evidence="4">The sequence shown here is derived from an EMBL/GenBank/DDBJ whole genome shotgun (WGS) entry which is preliminary data.</text>
</comment>
<dbReference type="InterPro" id="IPR043129">
    <property type="entry name" value="ATPase_NBD"/>
</dbReference>
<dbReference type="SUPFAM" id="SSF109604">
    <property type="entry name" value="HD-domain/PDEase-like"/>
    <property type="match status" value="1"/>
</dbReference>
<dbReference type="Gene3D" id="1.10.3210.10">
    <property type="entry name" value="Hypothetical protein af1432"/>
    <property type="match status" value="1"/>
</dbReference>
<dbReference type="EMBL" id="WMQV01000005">
    <property type="protein sequence ID" value="MTL93614.1"/>
    <property type="molecule type" value="Genomic_DNA"/>
</dbReference>
<dbReference type="PANTHER" id="PTHR30005:SF0">
    <property type="entry name" value="RETROGRADE REGULATION PROTEIN 2"/>
    <property type="match status" value="1"/>
</dbReference>
<accession>A0A6G2CL13</accession>
<dbReference type="PANTHER" id="PTHR30005">
    <property type="entry name" value="EXOPOLYPHOSPHATASE"/>
    <property type="match status" value="1"/>
</dbReference>
<protein>
    <submittedName>
        <fullName evidence="4">Ppx/GppA family phosphatase</fullName>
    </submittedName>
</protein>
<dbReference type="Gene3D" id="3.30.420.150">
    <property type="entry name" value="Exopolyphosphatase. Domain 2"/>
    <property type="match status" value="1"/>
</dbReference>
<dbReference type="Gene3D" id="3.30.420.40">
    <property type="match status" value="1"/>
</dbReference>
<evidence type="ECO:0000313" key="4">
    <source>
        <dbReference type="EMBL" id="MTL93614.1"/>
    </source>
</evidence>
<name>A0A6G2CL13_9FIRM</name>
<reference evidence="4" key="1">
    <citation type="journal article" date="2019" name="Nat. Med.">
        <title>A library of human gut bacterial isolates paired with longitudinal multiomics data enables mechanistic microbiome research.</title>
        <authorList>
            <person name="Poyet M."/>
            <person name="Groussin M."/>
            <person name="Gibbons S.M."/>
            <person name="Avila-Pacheco J."/>
            <person name="Jiang X."/>
            <person name="Kearney S.M."/>
            <person name="Perrotta A.R."/>
            <person name="Berdy B."/>
            <person name="Zhao S."/>
            <person name="Lieberman T.D."/>
            <person name="Swanson P.K."/>
            <person name="Smith M."/>
            <person name="Roesemann S."/>
            <person name="Alexander J.E."/>
            <person name="Rich S.A."/>
            <person name="Livny J."/>
            <person name="Vlamakis H."/>
            <person name="Clish C."/>
            <person name="Bullock K."/>
            <person name="Deik A."/>
            <person name="Scott J."/>
            <person name="Pierce K.A."/>
            <person name="Xavier R.J."/>
            <person name="Alm E.J."/>
        </authorList>
    </citation>
    <scope>NUCLEOTIDE SEQUENCE</scope>
    <source>
        <strain evidence="4">BIOML-A179</strain>
    </source>
</reference>
<dbReference type="AlphaFoldDB" id="A0A6G2CL13"/>
<gene>
    <name evidence="4" type="ORF">GMA64_03645</name>
</gene>
<sequence length="491" mass="56698">MKKLGIMDIGSNSIKLLIANLYSERYFDITYEEKIQFRMGQFIDSKKDLTTEGFYKLRDILSYFKHICEVEEVTDIKAIATETMRRLKNSENIIHQLQHQLHITIELIPGELEAYYGYLATHHTIDLSDYLQIDIGGSSMEIVLVKQKQLIHAISLPLGAIITTKNFELDSSLTKDKEKLFNAHMKQTFEEISWLKDAIHLPVIGIGGTIRTISKLYRNRIGDSLKLQHQYHLSDTNLEEMYQLLAPLTLKDRQELKGLSKDRADIVLGCLMTIRSLFNYIDSKSLIINRYGIRQGVIFNQLNIPPQSVLDYSLSNLLYHYRLPIHHNDRLKQSSITLANQLQINDLSSTNILKASSKLSDIGQIISYQNNSKHTFYLLMNISINGLNVKEQLMTAYTIRADEKYNLKIEPEHQMLLSTEEFEHCKKLSLIVQLCSYLNALKSEFNSIDVSEETISIKFSKTIPSPYLIRLNQLSTLYLEQFNRPLKLIII</sequence>